<dbReference type="PANTHER" id="PTHR21662">
    <property type="entry name" value="RECEPTOR PROTEIN-TYROSINE KINASE"/>
    <property type="match status" value="1"/>
</dbReference>
<dbReference type="InterPro" id="IPR036941">
    <property type="entry name" value="Rcpt_L-dom_sf"/>
</dbReference>
<dbReference type="SUPFAM" id="SSF52058">
    <property type="entry name" value="L domain-like"/>
    <property type="match status" value="1"/>
</dbReference>
<sequence>MSLFCITIQEITNLVASVNLTISSIYGPFCNFTGTIFENERICTIQNFRLQNFDSSCKRIIGNVIIGSGDEQYVEKMRNVTWIYGSLLIEETQLANIDFFDSLEYVAFFNCKR</sequence>
<feature type="domain" description="Receptor L-domain" evidence="1">
    <location>
        <begin position="57"/>
        <end position="108"/>
    </location>
</feature>
<evidence type="ECO:0000313" key="3">
    <source>
        <dbReference type="Proteomes" id="UP000230233"/>
    </source>
</evidence>
<dbReference type="Proteomes" id="UP000230233">
    <property type="component" value="Chromosome V"/>
</dbReference>
<dbReference type="InterPro" id="IPR053079">
    <property type="entry name" value="SPS2_domain"/>
</dbReference>
<dbReference type="Gene3D" id="3.80.20.20">
    <property type="entry name" value="Receptor L-domain"/>
    <property type="match status" value="1"/>
</dbReference>
<keyword evidence="3" id="KW-1185">Reference proteome</keyword>
<evidence type="ECO:0000313" key="2">
    <source>
        <dbReference type="EMBL" id="PIC24705.1"/>
    </source>
</evidence>
<organism evidence="2 3">
    <name type="scientific">Caenorhabditis nigoni</name>
    <dbReference type="NCBI Taxonomy" id="1611254"/>
    <lineage>
        <taxon>Eukaryota</taxon>
        <taxon>Metazoa</taxon>
        <taxon>Ecdysozoa</taxon>
        <taxon>Nematoda</taxon>
        <taxon>Chromadorea</taxon>
        <taxon>Rhabditida</taxon>
        <taxon>Rhabditina</taxon>
        <taxon>Rhabditomorpha</taxon>
        <taxon>Rhabditoidea</taxon>
        <taxon>Rhabditidae</taxon>
        <taxon>Peloderinae</taxon>
        <taxon>Caenorhabditis</taxon>
    </lineage>
</organism>
<dbReference type="InterPro" id="IPR000494">
    <property type="entry name" value="Rcpt_L-dom"/>
</dbReference>
<dbReference type="Pfam" id="PF01030">
    <property type="entry name" value="Recep_L_domain"/>
    <property type="match status" value="1"/>
</dbReference>
<gene>
    <name evidence="2" type="primary">Cnig_chr_V.g17926</name>
    <name evidence="2" type="ORF">B9Z55_017926</name>
</gene>
<protein>
    <recommendedName>
        <fullName evidence="1">Receptor L-domain domain-containing protein</fullName>
    </recommendedName>
</protein>
<evidence type="ECO:0000259" key="1">
    <source>
        <dbReference type="Pfam" id="PF01030"/>
    </source>
</evidence>
<dbReference type="STRING" id="1611254.A0A2G5TBH6"/>
<dbReference type="PANTHER" id="PTHR21662:SF59">
    <property type="entry name" value="RECEPTOR PROTEIN-TYROSINE KINASE"/>
    <property type="match status" value="1"/>
</dbReference>
<proteinExistence type="predicted"/>
<reference evidence="3" key="1">
    <citation type="submission" date="2017-10" db="EMBL/GenBank/DDBJ databases">
        <title>Rapid genome shrinkage in a self-fertile nematode reveals novel sperm competition proteins.</title>
        <authorList>
            <person name="Yin D."/>
            <person name="Schwarz E.M."/>
            <person name="Thomas C.G."/>
            <person name="Felde R.L."/>
            <person name="Korf I.F."/>
            <person name="Cutter A.D."/>
            <person name="Schartner C.M."/>
            <person name="Ralston E.J."/>
            <person name="Meyer B.J."/>
            <person name="Haag E.S."/>
        </authorList>
    </citation>
    <scope>NUCLEOTIDE SEQUENCE [LARGE SCALE GENOMIC DNA]</scope>
    <source>
        <strain evidence="3">JU1422</strain>
    </source>
</reference>
<name>A0A2G5TBH6_9PELO</name>
<dbReference type="OrthoDB" id="5868504at2759"/>
<comment type="caution">
    <text evidence="2">The sequence shown here is derived from an EMBL/GenBank/DDBJ whole genome shotgun (WGS) entry which is preliminary data.</text>
</comment>
<dbReference type="AlphaFoldDB" id="A0A2G5TBH6"/>
<dbReference type="EMBL" id="PDUG01000005">
    <property type="protein sequence ID" value="PIC24705.1"/>
    <property type="molecule type" value="Genomic_DNA"/>
</dbReference>
<accession>A0A2G5TBH6</accession>